<dbReference type="Proteomes" id="UP000033166">
    <property type="component" value="Chromosome I"/>
</dbReference>
<proteinExistence type="predicted"/>
<dbReference type="InterPro" id="IPR007358">
    <property type="entry name" value="Nucleoid_associated_NdpA"/>
</dbReference>
<dbReference type="EMBL" id="LN774769">
    <property type="protein sequence ID" value="CEN27948.1"/>
    <property type="molecule type" value="Genomic_DNA"/>
</dbReference>
<name>A0A0D6DVG8_9LACT</name>
<accession>A0A0D6DVG8</accession>
<protein>
    <recommendedName>
        <fullName evidence="3">Nucleoid-associated bacterial family protein</fullName>
    </recommendedName>
</protein>
<reference evidence="2" key="1">
    <citation type="submission" date="2015-01" db="EMBL/GenBank/DDBJ databases">
        <authorList>
            <person name="Andreevskaya M."/>
        </authorList>
    </citation>
    <scope>NUCLEOTIDE SEQUENCE [LARGE SCALE GENOMIC DNA]</scope>
    <source>
        <strain evidence="2">MKFS47</strain>
    </source>
</reference>
<dbReference type="STRING" id="1364.LP2241_20329"/>
<dbReference type="GO" id="GO:0009295">
    <property type="term" value="C:nucleoid"/>
    <property type="evidence" value="ECO:0007669"/>
    <property type="project" value="InterPro"/>
</dbReference>
<dbReference type="AlphaFoldDB" id="A0A0D6DVG8"/>
<gene>
    <name evidence="1" type="ORF">LACPI_0748</name>
</gene>
<dbReference type="KEGG" id="lpk:LACPI_0748"/>
<organism evidence="1 2">
    <name type="scientific">Pseudolactococcus piscium MKFS47</name>
    <dbReference type="NCBI Taxonomy" id="297352"/>
    <lineage>
        <taxon>Bacteria</taxon>
        <taxon>Bacillati</taxon>
        <taxon>Bacillota</taxon>
        <taxon>Bacilli</taxon>
        <taxon>Lactobacillales</taxon>
        <taxon>Streptococcaceae</taxon>
        <taxon>Pseudolactococcus</taxon>
    </lineage>
</organism>
<dbReference type="RefSeq" id="WP_047915149.1">
    <property type="nucleotide sequence ID" value="NZ_LN774769.1"/>
</dbReference>
<evidence type="ECO:0008006" key="3">
    <source>
        <dbReference type="Google" id="ProtNLM"/>
    </source>
</evidence>
<dbReference type="Pfam" id="PF04245">
    <property type="entry name" value="NA37"/>
    <property type="match status" value="1"/>
</dbReference>
<evidence type="ECO:0000313" key="2">
    <source>
        <dbReference type="Proteomes" id="UP000033166"/>
    </source>
</evidence>
<evidence type="ECO:0000313" key="1">
    <source>
        <dbReference type="EMBL" id="CEN27948.1"/>
    </source>
</evidence>
<dbReference type="HOGENOM" id="CLU_069338_0_0_9"/>
<sequence length="327" mass="37218">MDIYIKKAILHAFDPGHPEITFSKELMELTPVMLDYVTKKVEKIYSDEAKRGHLSEDNQFLKLLTDDFIDSTIAVANFWREAFILSENQKQNDLLFVSYEIETQPHFAFIRLALREAFSHTFDGTNGQIKIAKTESSLPGAGSAADEGLAINCATFGYHLIEKRIKYNGKNYHYISENLLAEKPEISVNKAIKLIKKTAESVAKSFDDDDFAFSQKVQNTVFHAVEKQENISPEALADQLFSDNLTARLAFKDQVKEGIPDSIKFDQMPMDKIEKKLANQKLSLSNGIEMIVPQTLYEDAETVEFIQNNDGTYSIIIKNIEEIKNKW</sequence>